<comment type="similarity">
    <text evidence="5">Belongs to the NtaA/SnaA/DszA monooxygenase family.</text>
</comment>
<dbReference type="SUPFAM" id="SSF51679">
    <property type="entry name" value="Bacterial luciferase-like"/>
    <property type="match status" value="1"/>
</dbReference>
<dbReference type="PANTHER" id="PTHR30011">
    <property type="entry name" value="ALKANESULFONATE MONOOXYGENASE-RELATED"/>
    <property type="match status" value="1"/>
</dbReference>
<evidence type="ECO:0000256" key="6">
    <source>
        <dbReference type="PIRSR" id="PIRSR000337-1"/>
    </source>
</evidence>
<dbReference type="Pfam" id="PF00296">
    <property type="entry name" value="Bac_luciferase"/>
    <property type="match status" value="1"/>
</dbReference>
<sequence length="430" mass="47224">MGKRKGRLHLAVSVQGAGYHSGSWRHPEAETEKLHDPAYFYKLAQTAEHAKLDLLFLDHAFVGDRLRSTGSEPGLLLEPFTLLGALASVTERIGLGAAVSTSVIEPFAVARQLAALDHLSGGRTAWLASETDILEPRRRLGGPPELSREERLERKREFVEVAARLWDSWEEGAVIADREQGRYIDSGKVHVIQHAGNHFRVRGPLSIPRPPQGHPVRIGRSSILENTFPDPADIVFSSRPSLGEAADFYAKLKKRSDANHTKVLTTVTPILGATEAEARRKAAELRELADPQEGLAFLSDLFHTDLTGYSESGPLPAIPGLREAVKAAGLEGLSLRELGRRALEVKGNRVFIGTPEQLADWMEAWYDAYGSDGFHLELPVLPGGLDEFVGQVVPALQSKGLFRTEYSGSTLREHLELPLPVNVRISKEGY</sequence>
<evidence type="ECO:0000313" key="9">
    <source>
        <dbReference type="Proteomes" id="UP000250369"/>
    </source>
</evidence>
<dbReference type="EMBL" id="QMFB01000047">
    <property type="protein sequence ID" value="RAV09743.1"/>
    <property type="molecule type" value="Genomic_DNA"/>
</dbReference>
<evidence type="ECO:0000256" key="4">
    <source>
        <dbReference type="ARBA" id="ARBA00023033"/>
    </source>
</evidence>
<dbReference type="NCBIfam" id="TIGR03860">
    <property type="entry name" value="FMN_nitrolo"/>
    <property type="match status" value="1"/>
</dbReference>
<evidence type="ECO:0000256" key="5">
    <source>
        <dbReference type="ARBA" id="ARBA00033748"/>
    </source>
</evidence>
<dbReference type="PANTHER" id="PTHR30011:SF16">
    <property type="entry name" value="C2H2 FINGER DOMAIN TRANSCRIPTION FACTOR (EUROFUNG)-RELATED"/>
    <property type="match status" value="1"/>
</dbReference>
<dbReference type="PIRSF" id="PIRSF000337">
    <property type="entry name" value="NTA_MOA"/>
    <property type="match status" value="1"/>
</dbReference>
<proteinExistence type="inferred from homology"/>
<evidence type="ECO:0000256" key="1">
    <source>
        <dbReference type="ARBA" id="ARBA00022630"/>
    </source>
</evidence>
<dbReference type="InterPro" id="IPR016215">
    <property type="entry name" value="NTA_MOA"/>
</dbReference>
<keyword evidence="2 6" id="KW-0288">FMN</keyword>
<evidence type="ECO:0000259" key="7">
    <source>
        <dbReference type="Pfam" id="PF00296"/>
    </source>
</evidence>
<dbReference type="GO" id="GO:0004497">
    <property type="term" value="F:monooxygenase activity"/>
    <property type="evidence" value="ECO:0007669"/>
    <property type="project" value="UniProtKB-KW"/>
</dbReference>
<comment type="caution">
    <text evidence="8">The sequence shown here is derived from an EMBL/GenBank/DDBJ whole genome shotgun (WGS) entry which is preliminary data.</text>
</comment>
<dbReference type="AlphaFoldDB" id="A0A329LT48"/>
<dbReference type="Gene3D" id="3.20.20.30">
    <property type="entry name" value="Luciferase-like domain"/>
    <property type="match status" value="1"/>
</dbReference>
<dbReference type="InterPro" id="IPR036661">
    <property type="entry name" value="Luciferase-like_sf"/>
</dbReference>
<dbReference type="Proteomes" id="UP000250369">
    <property type="component" value="Unassembled WGS sequence"/>
</dbReference>
<evidence type="ECO:0000313" key="8">
    <source>
        <dbReference type="EMBL" id="RAV09743.1"/>
    </source>
</evidence>
<name>A0A329LT48_9BACL</name>
<dbReference type="InterPro" id="IPR051260">
    <property type="entry name" value="Diverse_substr_monoxygenases"/>
</dbReference>
<evidence type="ECO:0000256" key="3">
    <source>
        <dbReference type="ARBA" id="ARBA00023002"/>
    </source>
</evidence>
<feature type="binding site" evidence="6">
    <location>
        <position position="221"/>
    </location>
    <ligand>
        <name>FMN</name>
        <dbReference type="ChEBI" id="CHEBI:58210"/>
    </ligand>
</feature>
<organism evidence="8 9">
    <name type="scientific">Paenibacillus contaminans</name>
    <dbReference type="NCBI Taxonomy" id="450362"/>
    <lineage>
        <taxon>Bacteria</taxon>
        <taxon>Bacillati</taxon>
        <taxon>Bacillota</taxon>
        <taxon>Bacilli</taxon>
        <taxon>Bacillales</taxon>
        <taxon>Paenibacillaceae</taxon>
        <taxon>Paenibacillus</taxon>
    </lineage>
</organism>
<evidence type="ECO:0000256" key="2">
    <source>
        <dbReference type="ARBA" id="ARBA00022643"/>
    </source>
</evidence>
<dbReference type="GO" id="GO:0016705">
    <property type="term" value="F:oxidoreductase activity, acting on paired donors, with incorporation or reduction of molecular oxygen"/>
    <property type="evidence" value="ECO:0007669"/>
    <property type="project" value="InterPro"/>
</dbReference>
<feature type="binding site" evidence="6">
    <location>
        <position position="58"/>
    </location>
    <ligand>
        <name>FMN</name>
        <dbReference type="ChEBI" id="CHEBI:58210"/>
    </ligand>
</feature>
<feature type="domain" description="Luciferase-like" evidence="7">
    <location>
        <begin position="26"/>
        <end position="369"/>
    </location>
</feature>
<dbReference type="InterPro" id="IPR011251">
    <property type="entry name" value="Luciferase-like_dom"/>
</dbReference>
<keyword evidence="4" id="KW-0503">Monooxygenase</keyword>
<dbReference type="RefSeq" id="WP_113036433.1">
    <property type="nucleotide sequence ID" value="NZ_QMFB01000047.1"/>
</dbReference>
<keyword evidence="9" id="KW-1185">Reference proteome</keyword>
<keyword evidence="3" id="KW-0560">Oxidoreductase</keyword>
<keyword evidence="1 6" id="KW-0285">Flavoprotein</keyword>
<accession>A0A329LT48</accession>
<dbReference type="OrthoDB" id="2541747at2"/>
<reference evidence="8 9" key="1">
    <citation type="journal article" date="2009" name="Int. J. Syst. Evol. Microbiol.">
        <title>Paenibacillus contaminans sp. nov., isolated from a contaminated laboratory plate.</title>
        <authorList>
            <person name="Chou J.H."/>
            <person name="Lee J.H."/>
            <person name="Lin M.C."/>
            <person name="Chang P.S."/>
            <person name="Arun A.B."/>
            <person name="Young C.C."/>
            <person name="Chen W.M."/>
        </authorList>
    </citation>
    <scope>NUCLEOTIDE SEQUENCE [LARGE SCALE GENOMIC DNA]</scope>
    <source>
        <strain evidence="8 9">CKOBP-6</strain>
    </source>
</reference>
<protein>
    <recommendedName>
        <fullName evidence="7">Luciferase-like domain-containing protein</fullName>
    </recommendedName>
</protein>
<gene>
    <name evidence="8" type="ORF">DQG23_38880</name>
</gene>